<sequence length="80" mass="9534">MLNDKWDKKHDLDRPIKFNVTHTRNFIDDIWAEDFFAEDICEDVFAENVFSKDIFAESNEFDEESEKELDKEAMTTPTII</sequence>
<name>A0A9N9IA88_9GLOM</name>
<keyword evidence="3" id="KW-1185">Reference proteome</keyword>
<reference evidence="2" key="1">
    <citation type="submission" date="2021-06" db="EMBL/GenBank/DDBJ databases">
        <authorList>
            <person name="Kallberg Y."/>
            <person name="Tangrot J."/>
            <person name="Rosling A."/>
        </authorList>
    </citation>
    <scope>NUCLEOTIDE SEQUENCE</scope>
    <source>
        <strain evidence="2">FL966</strain>
    </source>
</reference>
<accession>A0A9N9IA88</accession>
<dbReference type="Proteomes" id="UP000789759">
    <property type="component" value="Unassembled WGS sequence"/>
</dbReference>
<evidence type="ECO:0000313" key="3">
    <source>
        <dbReference type="Proteomes" id="UP000789759"/>
    </source>
</evidence>
<proteinExistence type="predicted"/>
<protein>
    <submittedName>
        <fullName evidence="2">21007_t:CDS:1</fullName>
    </submittedName>
</protein>
<gene>
    <name evidence="2" type="ORF">CPELLU_LOCUS13180</name>
</gene>
<comment type="caution">
    <text evidence="2">The sequence shown here is derived from an EMBL/GenBank/DDBJ whole genome shotgun (WGS) entry which is preliminary data.</text>
</comment>
<feature type="region of interest" description="Disordered" evidence="1">
    <location>
        <begin position="61"/>
        <end position="80"/>
    </location>
</feature>
<evidence type="ECO:0000256" key="1">
    <source>
        <dbReference type="SAM" id="MobiDB-lite"/>
    </source>
</evidence>
<organism evidence="2 3">
    <name type="scientific">Cetraspora pellucida</name>
    <dbReference type="NCBI Taxonomy" id="1433469"/>
    <lineage>
        <taxon>Eukaryota</taxon>
        <taxon>Fungi</taxon>
        <taxon>Fungi incertae sedis</taxon>
        <taxon>Mucoromycota</taxon>
        <taxon>Glomeromycotina</taxon>
        <taxon>Glomeromycetes</taxon>
        <taxon>Diversisporales</taxon>
        <taxon>Gigasporaceae</taxon>
        <taxon>Cetraspora</taxon>
    </lineage>
</organism>
<dbReference type="AlphaFoldDB" id="A0A9N9IA88"/>
<evidence type="ECO:0000313" key="2">
    <source>
        <dbReference type="EMBL" id="CAG8725953.1"/>
    </source>
</evidence>
<dbReference type="EMBL" id="CAJVQA010013667">
    <property type="protein sequence ID" value="CAG8725953.1"/>
    <property type="molecule type" value="Genomic_DNA"/>
</dbReference>